<dbReference type="eggNOG" id="COG2308">
    <property type="taxonomic scope" value="Bacteria"/>
</dbReference>
<dbReference type="AlphaFoldDB" id="B5HTX5"/>
<dbReference type="SUPFAM" id="SSF56059">
    <property type="entry name" value="Glutathione synthetase ATP-binding domain-like"/>
    <property type="match status" value="1"/>
</dbReference>
<evidence type="ECO:0000256" key="1">
    <source>
        <dbReference type="SAM" id="MobiDB-lite"/>
    </source>
</evidence>
<dbReference type="HOGENOM" id="CLU_045981_0_0_11"/>
<name>B5HTX5_STRX2</name>
<organism evidence="2 3">
    <name type="scientific">Streptomyces sviceus (strain ATCC 29083 / DSM 924 / JCM 4929 / NBRC 13980 / NCIMB 11184 / NRRL 5439 / UC 5370)</name>
    <dbReference type="NCBI Taxonomy" id="463191"/>
    <lineage>
        <taxon>Bacteria</taxon>
        <taxon>Bacillati</taxon>
        <taxon>Actinomycetota</taxon>
        <taxon>Actinomycetes</taxon>
        <taxon>Kitasatosporales</taxon>
        <taxon>Streptomycetaceae</taxon>
        <taxon>Streptomyces</taxon>
    </lineage>
</organism>
<evidence type="ECO:0008006" key="4">
    <source>
        <dbReference type="Google" id="ProtNLM"/>
    </source>
</evidence>
<dbReference type="EMBL" id="CM000951">
    <property type="protein sequence ID" value="EDY56257.1"/>
    <property type="molecule type" value="Genomic_DNA"/>
</dbReference>
<accession>B5HTX5</accession>
<reference evidence="2" key="1">
    <citation type="submission" date="2009-10" db="EMBL/GenBank/DDBJ databases">
        <title>The genome sequence of Streptomyces sviceus strain ATCC 29083.</title>
        <authorList>
            <consortium name="The Broad Institute Genome Sequencing Platform"/>
            <consortium name="Broad Institute Microbial Sequencing Center"/>
            <person name="Fischbach M."/>
            <person name="Godfrey P."/>
            <person name="Ward D."/>
            <person name="Young S."/>
            <person name="Zeng Q."/>
            <person name="Koehrsen M."/>
            <person name="Alvarado L."/>
            <person name="Berlin A.M."/>
            <person name="Bochicchio J."/>
            <person name="Borenstein D."/>
            <person name="Chapman S.B."/>
            <person name="Chen Z."/>
            <person name="Engels R."/>
            <person name="Freedman E."/>
            <person name="Gellesch M."/>
            <person name="Goldberg J."/>
            <person name="Griggs A."/>
            <person name="Gujja S."/>
            <person name="Heilman E.R."/>
            <person name="Heiman D.I."/>
            <person name="Hepburn T.A."/>
            <person name="Howarth C."/>
            <person name="Jen D."/>
            <person name="Larson L."/>
            <person name="Lewis B."/>
            <person name="Mehta T."/>
            <person name="Park D."/>
            <person name="Pearson M."/>
            <person name="Richards J."/>
            <person name="Roberts A."/>
            <person name="Saif S."/>
            <person name="Shea T.D."/>
            <person name="Shenoy N."/>
            <person name="Sisk P."/>
            <person name="Stolte C."/>
            <person name="Sykes S.N."/>
            <person name="Thomson T."/>
            <person name="Walk T."/>
            <person name="White J."/>
            <person name="Yandava C."/>
            <person name="Straight P."/>
            <person name="Clardy J."/>
            <person name="Hung D."/>
            <person name="Kolter R."/>
            <person name="Mekalanos J."/>
            <person name="Walker S."/>
            <person name="Walsh C.T."/>
            <person name="Wieland-Brown L.C."/>
            <person name="Haas B."/>
            <person name="Nusbaum C."/>
            <person name="Birren B."/>
        </authorList>
    </citation>
    <scope>NUCLEOTIDE SEQUENCE [LARGE SCALE GENOMIC DNA]</scope>
    <source>
        <strain evidence="2">ATCC 29083</strain>
    </source>
</reference>
<feature type="compositionally biased region" description="Basic and acidic residues" evidence="1">
    <location>
        <begin position="13"/>
        <end position="22"/>
    </location>
</feature>
<sequence>MTGGSPLSHRKTRSAEKMSRDHALTEKYLERIGGRLQGPVLRTEAGRASYGEAYAPRPVFLSAAQTQALHRDLEVLRDALFRLPGLLFDGDLAAFARANGMEDVQIRAIERASAGVPNPPTRMGRADLYQDRTGFRLMEFNMGGTIGFELDICRGFLEDGEFSRFAAEEGLQHVHSLTEQVRTVRAEMGLAPDARPFVAHVEWPRHFAVNKPYMSAMCKRWGDYGLEARPCHVGQLERRDGRLWLEDRPIDIVYRQFLMEDLLSDDADALMEPLLGALEDGEVRMFTSLESELYGSKASLAMLSNRAHRHLFSAQELDVIDRLLPWTSPVTSGSVILEDGTETSLLDHALTEQHELILKPTLLHGGQGVVPGWSSDVTSDQWRKLLLEAMDGPYVLQRRIHPVAEPFPEPDGGSRPWIVSWGAVMMACGHGGFFTRCAPAEAGKDVLNHFQGALVGSGFQVGPITCRQ</sequence>
<dbReference type="Proteomes" id="UP000002785">
    <property type="component" value="Chromosome"/>
</dbReference>
<protein>
    <recommendedName>
        <fullName evidence="4">Glutathionylspermidine synthase pre-ATP-grasp-like domain-containing protein</fullName>
    </recommendedName>
</protein>
<keyword evidence="3" id="KW-1185">Reference proteome</keyword>
<evidence type="ECO:0000313" key="2">
    <source>
        <dbReference type="EMBL" id="EDY56257.1"/>
    </source>
</evidence>
<gene>
    <name evidence="2" type="ORF">SSEG_09005</name>
</gene>
<feature type="region of interest" description="Disordered" evidence="1">
    <location>
        <begin position="1"/>
        <end position="22"/>
    </location>
</feature>
<evidence type="ECO:0000313" key="3">
    <source>
        <dbReference type="Proteomes" id="UP000002785"/>
    </source>
</evidence>
<proteinExistence type="predicted"/>